<dbReference type="Gene3D" id="1.10.1610.10">
    <property type="match status" value="1"/>
</dbReference>
<reference evidence="11 12" key="1">
    <citation type="submission" date="2016-11" db="EMBL/GenBank/DDBJ databases">
        <authorList>
            <person name="Jaros S."/>
            <person name="Januszkiewicz K."/>
            <person name="Wedrychowicz H."/>
        </authorList>
    </citation>
    <scope>NUCLEOTIDE SEQUENCE [LARGE SCALE GENOMIC DNA]</scope>
    <source>
        <strain evidence="11">NVI 5450</strain>
    </source>
</reference>
<dbReference type="AlphaFoldDB" id="A0A090IM88"/>
<dbReference type="HOGENOM" id="CLU_002982_0_0_6"/>
<evidence type="ECO:0000313" key="12">
    <source>
        <dbReference type="Proteomes" id="UP000183794"/>
    </source>
</evidence>
<evidence type="ECO:0000256" key="8">
    <source>
        <dbReference type="ARBA" id="ARBA00030686"/>
    </source>
</evidence>
<name>A0A090IM88_9GAMM</name>
<dbReference type="GO" id="GO:0008939">
    <property type="term" value="F:nicotinate-nucleotide-dimethylbenzimidazole phosphoribosyltransferase activity"/>
    <property type="evidence" value="ECO:0007669"/>
    <property type="project" value="UniProtKB-UniRule"/>
</dbReference>
<evidence type="ECO:0000256" key="2">
    <source>
        <dbReference type="ARBA" id="ARBA00007110"/>
    </source>
</evidence>
<evidence type="ECO:0000256" key="7">
    <source>
        <dbReference type="ARBA" id="ARBA00022679"/>
    </source>
</evidence>
<dbReference type="NCBIfam" id="NF000996">
    <property type="entry name" value="PRK00105.1"/>
    <property type="match status" value="1"/>
</dbReference>
<keyword evidence="7 10" id="KW-0808">Transferase</keyword>
<evidence type="ECO:0000256" key="10">
    <source>
        <dbReference type="HAMAP-Rule" id="MF_00230"/>
    </source>
</evidence>
<dbReference type="STRING" id="80854.MVIS_3625"/>
<dbReference type="InterPro" id="IPR023195">
    <property type="entry name" value="Nict_dMeBzImd_PRibTrfase_N"/>
</dbReference>
<evidence type="ECO:0000256" key="5">
    <source>
        <dbReference type="ARBA" id="ARBA00022573"/>
    </source>
</evidence>
<dbReference type="InterPro" id="IPR036087">
    <property type="entry name" value="Nict_dMeBzImd_PRibTrfase_sf"/>
</dbReference>
<dbReference type="Gene3D" id="3.40.50.10210">
    <property type="match status" value="1"/>
</dbReference>
<dbReference type="PANTHER" id="PTHR43463:SF1">
    <property type="entry name" value="NICOTINATE-NUCLEOTIDE--DIMETHYLBENZIMIDAZOLE PHOSPHORIBOSYLTRANSFERASE"/>
    <property type="match status" value="1"/>
</dbReference>
<dbReference type="OrthoDB" id="9781491at2"/>
<evidence type="ECO:0000313" key="11">
    <source>
        <dbReference type="EMBL" id="SGY97437.1"/>
    </source>
</evidence>
<dbReference type="InterPro" id="IPR017846">
    <property type="entry name" value="Nict_dMeBzImd_PRibTrfase_bact"/>
</dbReference>
<dbReference type="NCBIfam" id="TIGR03160">
    <property type="entry name" value="cobT_DBIPRT"/>
    <property type="match status" value="1"/>
</dbReference>
<dbReference type="CDD" id="cd02439">
    <property type="entry name" value="DMB-PRT_CobT"/>
    <property type="match status" value="1"/>
</dbReference>
<dbReference type="FunFam" id="3.40.50.10210:FF:000001">
    <property type="entry name" value="Nicotinate-nucleotide--dimethylbenzimidazole phosphoribosyltransferase"/>
    <property type="match status" value="1"/>
</dbReference>
<dbReference type="SUPFAM" id="SSF52733">
    <property type="entry name" value="Nicotinate mononucleotide:5,6-dimethylbenzimidazole phosphoribosyltransferase (CobT)"/>
    <property type="match status" value="1"/>
</dbReference>
<dbReference type="RefSeq" id="WP_139291904.1">
    <property type="nucleotide sequence ID" value="NZ_CAWRBC010000162.1"/>
</dbReference>
<dbReference type="UniPathway" id="UPA00061">
    <property type="reaction ID" value="UER00516"/>
</dbReference>
<comment type="function">
    <text evidence="10">Catalyzes the synthesis of alpha-ribazole-5'-phosphate from nicotinate mononucleotide (NAMN) and 5,6-dimethylbenzimidazole (DMB).</text>
</comment>
<dbReference type="Proteomes" id="UP000183794">
    <property type="component" value="Unassembled WGS sequence"/>
</dbReference>
<gene>
    <name evidence="10" type="primary">cobT</name>
    <name evidence="11" type="ORF">NVI5450_1948</name>
</gene>
<keyword evidence="5 10" id="KW-0169">Cobalamin biosynthesis</keyword>
<organism evidence="11 12">
    <name type="scientific">Moritella viscosa</name>
    <dbReference type="NCBI Taxonomy" id="80854"/>
    <lineage>
        <taxon>Bacteria</taxon>
        <taxon>Pseudomonadati</taxon>
        <taxon>Pseudomonadota</taxon>
        <taxon>Gammaproteobacteria</taxon>
        <taxon>Alteromonadales</taxon>
        <taxon>Moritellaceae</taxon>
        <taxon>Moritella</taxon>
    </lineage>
</organism>
<evidence type="ECO:0000256" key="3">
    <source>
        <dbReference type="ARBA" id="ARBA00011991"/>
    </source>
</evidence>
<dbReference type="EMBL" id="FPLD01000054">
    <property type="protein sequence ID" value="SGY97437.1"/>
    <property type="molecule type" value="Genomic_DNA"/>
</dbReference>
<comment type="pathway">
    <text evidence="1 10">Nucleoside biosynthesis; alpha-ribazole biosynthesis; alpha-ribazole from 5,6-dimethylbenzimidazole: step 1/2.</text>
</comment>
<dbReference type="PATRIC" id="fig|80854.5.peg.3836"/>
<accession>A0A090IM88</accession>
<dbReference type="EC" id="2.4.2.21" evidence="3 10"/>
<evidence type="ECO:0000256" key="1">
    <source>
        <dbReference type="ARBA" id="ARBA00005049"/>
    </source>
</evidence>
<dbReference type="HAMAP" id="MF_00230">
    <property type="entry name" value="CobT"/>
    <property type="match status" value="1"/>
</dbReference>
<dbReference type="KEGG" id="mvs:MVIS_3625"/>
<protein>
    <recommendedName>
        <fullName evidence="4 10">Nicotinate-nucleotide--dimethylbenzimidazole phosphoribosyltransferase</fullName>
        <shortName evidence="10">NN:DBI PRT</shortName>
        <ecNumber evidence="3 10">2.4.2.21</ecNumber>
    </recommendedName>
    <alternativeName>
        <fullName evidence="8 10">N(1)-alpha-phosphoribosyltransferase</fullName>
    </alternativeName>
</protein>
<evidence type="ECO:0000256" key="4">
    <source>
        <dbReference type="ARBA" id="ARBA00015486"/>
    </source>
</evidence>
<keyword evidence="6 10" id="KW-0328">Glycosyltransferase</keyword>
<evidence type="ECO:0000256" key="9">
    <source>
        <dbReference type="ARBA" id="ARBA00047340"/>
    </source>
</evidence>
<dbReference type="GO" id="GO:0009236">
    <property type="term" value="P:cobalamin biosynthetic process"/>
    <property type="evidence" value="ECO:0007669"/>
    <property type="project" value="UniProtKB-UniRule"/>
</dbReference>
<feature type="active site" description="Proton acceptor" evidence="10">
    <location>
        <position position="310"/>
    </location>
</feature>
<proteinExistence type="inferred from homology"/>
<evidence type="ECO:0000256" key="6">
    <source>
        <dbReference type="ARBA" id="ARBA00022676"/>
    </source>
</evidence>
<dbReference type="Pfam" id="PF02277">
    <property type="entry name" value="DBI_PRT"/>
    <property type="match status" value="1"/>
</dbReference>
<dbReference type="InterPro" id="IPR003200">
    <property type="entry name" value="Nict_dMeBzImd_PRibTrfase"/>
</dbReference>
<dbReference type="PANTHER" id="PTHR43463">
    <property type="entry name" value="NICOTINATE-NUCLEOTIDE--DIMETHYLBENZIMIDAZOLE PHOSPHORIBOSYLTRANSFERASE"/>
    <property type="match status" value="1"/>
</dbReference>
<comment type="similarity">
    <text evidence="2 10">Belongs to the CobT family.</text>
</comment>
<sequence length="342" mass="36018">MFDVKMLDRTDQEFIQNKINNKTKPLGALGALESLALQLALITGKDTISLKQPTILVFAGDHGIAEEGISIAPSAVTQQMVLNFLNGGAAINCFCHSNQITMDVIDAGVLLPVTDVRLTMQSLGNGTANFTKQAAMTLASVEQGLQLGADVAIKHLDNGSNVLGFGEMGIGNTSSAAAIMSAITQLSVEECAGRGTGISDDAYAKKITLIKQAMALHEGKLDSAMDIMASVGGFEIVQMTGAMLATAQRQSIIMVDGFITTAAAMLAVMIEPNCQQYMVFCHKSQEQGHQLMLKHLNADALLTLDLRLGEGTGVALAYPLLQAAASFYNDMASFEAAGIDAV</sequence>
<comment type="catalytic activity">
    <reaction evidence="9 10">
        <text>5,6-dimethylbenzimidazole + nicotinate beta-D-ribonucleotide = alpha-ribazole 5'-phosphate + nicotinate + H(+)</text>
        <dbReference type="Rhea" id="RHEA:11196"/>
        <dbReference type="ChEBI" id="CHEBI:15378"/>
        <dbReference type="ChEBI" id="CHEBI:15890"/>
        <dbReference type="ChEBI" id="CHEBI:32544"/>
        <dbReference type="ChEBI" id="CHEBI:57502"/>
        <dbReference type="ChEBI" id="CHEBI:57918"/>
        <dbReference type="EC" id="2.4.2.21"/>
    </reaction>
</comment>